<accession>A0A6H5G082</accession>
<feature type="region of interest" description="Disordered" evidence="1">
    <location>
        <begin position="44"/>
        <end position="63"/>
    </location>
</feature>
<sequence>MISLKQHTTMETKSKKNHVHVVRVAVKSRRTKRMISHADNHFQYRRHGCRKGDDRRSQPETTPPIVTETGRLYFRPVSRKRKKVLEQESAIKIFCPSAVRRTPYAVRRTPYAVSSKTHRRSGPISKKKTLLRWKRLLRSGALELKNVTRHILMHECVC</sequence>
<dbReference type="OrthoDB" id="10265800at2759"/>
<feature type="non-terminal residue" evidence="2">
    <location>
        <position position="158"/>
    </location>
</feature>
<name>A0A6H5G082_9HEMI</name>
<dbReference type="Proteomes" id="UP000479000">
    <property type="component" value="Unassembled WGS sequence"/>
</dbReference>
<organism evidence="2 3">
    <name type="scientific">Nesidiocoris tenuis</name>
    <dbReference type="NCBI Taxonomy" id="355587"/>
    <lineage>
        <taxon>Eukaryota</taxon>
        <taxon>Metazoa</taxon>
        <taxon>Ecdysozoa</taxon>
        <taxon>Arthropoda</taxon>
        <taxon>Hexapoda</taxon>
        <taxon>Insecta</taxon>
        <taxon>Pterygota</taxon>
        <taxon>Neoptera</taxon>
        <taxon>Paraneoptera</taxon>
        <taxon>Hemiptera</taxon>
        <taxon>Heteroptera</taxon>
        <taxon>Panheteroptera</taxon>
        <taxon>Cimicomorpha</taxon>
        <taxon>Miridae</taxon>
        <taxon>Dicyphina</taxon>
        <taxon>Nesidiocoris</taxon>
    </lineage>
</organism>
<evidence type="ECO:0000313" key="2">
    <source>
        <dbReference type="EMBL" id="CAA9994942.1"/>
    </source>
</evidence>
<dbReference type="AlphaFoldDB" id="A0A6H5G082"/>
<keyword evidence="3" id="KW-1185">Reference proteome</keyword>
<protein>
    <submittedName>
        <fullName evidence="2">Uncharacterized protein</fullName>
    </submittedName>
</protein>
<dbReference type="EMBL" id="CADCXU010002843">
    <property type="protein sequence ID" value="CAA9994942.1"/>
    <property type="molecule type" value="Genomic_DNA"/>
</dbReference>
<reference evidence="2 3" key="1">
    <citation type="submission" date="2020-02" db="EMBL/GenBank/DDBJ databases">
        <authorList>
            <person name="Ferguson B K."/>
        </authorList>
    </citation>
    <scope>NUCLEOTIDE SEQUENCE [LARGE SCALE GENOMIC DNA]</scope>
</reference>
<evidence type="ECO:0000256" key="1">
    <source>
        <dbReference type="SAM" id="MobiDB-lite"/>
    </source>
</evidence>
<proteinExistence type="predicted"/>
<evidence type="ECO:0000313" key="3">
    <source>
        <dbReference type="Proteomes" id="UP000479000"/>
    </source>
</evidence>
<gene>
    <name evidence="2" type="ORF">NTEN_LOCUS1758</name>
</gene>